<evidence type="ECO:0000313" key="6">
    <source>
        <dbReference type="EMBL" id="WLS04995.1"/>
    </source>
</evidence>
<evidence type="ECO:0000256" key="4">
    <source>
        <dbReference type="PROSITE-ProRule" id="PRU00335"/>
    </source>
</evidence>
<keyword evidence="2 4" id="KW-0238">DNA-binding</keyword>
<organism evidence="6 7">
    <name type="scientific">Shinella oryzae</name>
    <dbReference type="NCBI Taxonomy" id="2871820"/>
    <lineage>
        <taxon>Bacteria</taxon>
        <taxon>Pseudomonadati</taxon>
        <taxon>Pseudomonadota</taxon>
        <taxon>Alphaproteobacteria</taxon>
        <taxon>Hyphomicrobiales</taxon>
        <taxon>Rhizobiaceae</taxon>
        <taxon>Shinella</taxon>
    </lineage>
</organism>
<reference evidence="6 7" key="1">
    <citation type="submission" date="2023-08" db="EMBL/GenBank/DDBJ databases">
        <title>Pathogen: clinical or host-associated sample.</title>
        <authorList>
            <person name="Hergert J."/>
            <person name="Casey R."/>
            <person name="Wagner J."/>
            <person name="Young E.L."/>
            <person name="Oakeson K.F."/>
        </authorList>
    </citation>
    <scope>NUCLEOTIDE SEQUENCE [LARGE SCALE GENOMIC DNA]</scope>
    <source>
        <strain evidence="6 7">UPHL-collab-2</strain>
        <plasmid evidence="6 7">unnamed1</plasmid>
    </source>
</reference>
<dbReference type="Pfam" id="PF00440">
    <property type="entry name" value="TetR_N"/>
    <property type="match status" value="1"/>
</dbReference>
<dbReference type="PANTHER" id="PTHR30055:SF234">
    <property type="entry name" value="HTH-TYPE TRANSCRIPTIONAL REGULATOR BETI"/>
    <property type="match status" value="1"/>
</dbReference>
<dbReference type="InterPro" id="IPR001647">
    <property type="entry name" value="HTH_TetR"/>
</dbReference>
<accession>A0ABY9KAI2</accession>
<name>A0ABY9KAI2_9HYPH</name>
<sequence>MNNFVDFIVGNFGDKLQRGRRENGKGETMTLQKSETTVRPGRPSKEMRNAAAERIIETATVLFASRGFAGTSMEQVASQCGAGKDTVYRRFPSKVALFEAVVEHVHKRAVARLEDLPHMEGDALERLQALLLELLHINMEPDLIALKRITFSEAVVFEKNAPIPKQPDPIMGRLVQAISEAQNAGMIADGEADAIASHLIHCLVAMPTSSAMMGSGDFDTREAVDAHFDRTWGWLLKGVAP</sequence>
<dbReference type="PANTHER" id="PTHR30055">
    <property type="entry name" value="HTH-TYPE TRANSCRIPTIONAL REGULATOR RUTR"/>
    <property type="match status" value="1"/>
</dbReference>
<gene>
    <name evidence="6" type="ORF">Q9315_22745</name>
</gene>
<dbReference type="InterPro" id="IPR050109">
    <property type="entry name" value="HTH-type_TetR-like_transc_reg"/>
</dbReference>
<evidence type="ECO:0000256" key="3">
    <source>
        <dbReference type="ARBA" id="ARBA00023163"/>
    </source>
</evidence>
<evidence type="ECO:0000313" key="7">
    <source>
        <dbReference type="Proteomes" id="UP001225788"/>
    </source>
</evidence>
<dbReference type="PROSITE" id="PS50977">
    <property type="entry name" value="HTH_TETR_2"/>
    <property type="match status" value="1"/>
</dbReference>
<keyword evidence="3" id="KW-0804">Transcription</keyword>
<feature type="DNA-binding region" description="H-T-H motif" evidence="4">
    <location>
        <begin position="72"/>
        <end position="91"/>
    </location>
</feature>
<keyword evidence="1" id="KW-0805">Transcription regulation</keyword>
<dbReference type="RefSeq" id="WP_306161421.1">
    <property type="nucleotide sequence ID" value="NZ_CP132315.1"/>
</dbReference>
<evidence type="ECO:0000259" key="5">
    <source>
        <dbReference type="PROSITE" id="PS50977"/>
    </source>
</evidence>
<keyword evidence="7" id="KW-1185">Reference proteome</keyword>
<dbReference type="InterPro" id="IPR036271">
    <property type="entry name" value="Tet_transcr_reg_TetR-rel_C_sf"/>
</dbReference>
<evidence type="ECO:0000256" key="1">
    <source>
        <dbReference type="ARBA" id="ARBA00023015"/>
    </source>
</evidence>
<dbReference type="SUPFAM" id="SSF48498">
    <property type="entry name" value="Tetracyclin repressor-like, C-terminal domain"/>
    <property type="match status" value="1"/>
</dbReference>
<dbReference type="Gene3D" id="1.10.357.10">
    <property type="entry name" value="Tetracycline Repressor, domain 2"/>
    <property type="match status" value="1"/>
</dbReference>
<protein>
    <submittedName>
        <fullName evidence="6">TetR/AcrR family transcriptional regulator</fullName>
    </submittedName>
</protein>
<dbReference type="InterPro" id="IPR009057">
    <property type="entry name" value="Homeodomain-like_sf"/>
</dbReference>
<dbReference type="Proteomes" id="UP001225788">
    <property type="component" value="Plasmid unnamed1"/>
</dbReference>
<feature type="domain" description="HTH tetR-type" evidence="5">
    <location>
        <begin position="49"/>
        <end position="109"/>
    </location>
</feature>
<evidence type="ECO:0000256" key="2">
    <source>
        <dbReference type="ARBA" id="ARBA00023125"/>
    </source>
</evidence>
<dbReference type="SUPFAM" id="SSF46689">
    <property type="entry name" value="Homeodomain-like"/>
    <property type="match status" value="1"/>
</dbReference>
<geneLocation type="plasmid" evidence="6 7">
    <name>unnamed1</name>
</geneLocation>
<keyword evidence="6" id="KW-0614">Plasmid</keyword>
<proteinExistence type="predicted"/>
<dbReference type="PRINTS" id="PR00455">
    <property type="entry name" value="HTHTETR"/>
</dbReference>
<dbReference type="EMBL" id="CP132315">
    <property type="protein sequence ID" value="WLS04995.1"/>
    <property type="molecule type" value="Genomic_DNA"/>
</dbReference>